<keyword evidence="4" id="KW-1185">Reference proteome</keyword>
<keyword evidence="1" id="KW-0732">Signal</keyword>
<dbReference type="InterPro" id="IPR036378">
    <property type="entry name" value="FAS1_dom_sf"/>
</dbReference>
<protein>
    <submittedName>
        <fullName evidence="3">Beta-induced protein ig-h3</fullName>
    </submittedName>
</protein>
<organism evidence="3 4">
    <name type="scientific">Seminavis robusta</name>
    <dbReference type="NCBI Taxonomy" id="568900"/>
    <lineage>
        <taxon>Eukaryota</taxon>
        <taxon>Sar</taxon>
        <taxon>Stramenopiles</taxon>
        <taxon>Ochrophyta</taxon>
        <taxon>Bacillariophyta</taxon>
        <taxon>Bacillariophyceae</taxon>
        <taxon>Bacillariophycidae</taxon>
        <taxon>Naviculales</taxon>
        <taxon>Naviculaceae</taxon>
        <taxon>Seminavis</taxon>
    </lineage>
</organism>
<dbReference type="Pfam" id="PF02469">
    <property type="entry name" value="Fasciclin"/>
    <property type="match status" value="2"/>
</dbReference>
<dbReference type="EMBL" id="CAICTM010000431">
    <property type="protein sequence ID" value="CAB9510344.1"/>
    <property type="molecule type" value="Genomic_DNA"/>
</dbReference>
<feature type="domain" description="FAS1" evidence="2">
    <location>
        <begin position="284"/>
        <end position="414"/>
    </location>
</feature>
<dbReference type="OrthoDB" id="5988460at2759"/>
<feature type="chain" id="PRO_5040462602" evidence="1">
    <location>
        <begin position="22"/>
        <end position="416"/>
    </location>
</feature>
<accession>A0A9N8E061</accession>
<dbReference type="Gene3D" id="2.30.180.10">
    <property type="entry name" value="FAS1 domain"/>
    <property type="match status" value="2"/>
</dbReference>
<feature type="signal peptide" evidence="1">
    <location>
        <begin position="1"/>
        <end position="21"/>
    </location>
</feature>
<dbReference type="InterPro" id="IPR050904">
    <property type="entry name" value="Adhesion/Biosynth-related"/>
</dbReference>
<dbReference type="PROSITE" id="PS50213">
    <property type="entry name" value="FAS1"/>
    <property type="match status" value="2"/>
</dbReference>
<dbReference type="Proteomes" id="UP001153069">
    <property type="component" value="Unassembled WGS sequence"/>
</dbReference>
<dbReference type="PANTHER" id="PTHR10900">
    <property type="entry name" value="PERIOSTIN-RELATED"/>
    <property type="match status" value="1"/>
</dbReference>
<evidence type="ECO:0000256" key="1">
    <source>
        <dbReference type="SAM" id="SignalP"/>
    </source>
</evidence>
<gene>
    <name evidence="3" type="ORF">SEMRO_432_G141680.1</name>
</gene>
<dbReference type="AlphaFoldDB" id="A0A9N8E061"/>
<dbReference type="InterPro" id="IPR000782">
    <property type="entry name" value="FAS1_domain"/>
</dbReference>
<reference evidence="3" key="1">
    <citation type="submission" date="2020-06" db="EMBL/GenBank/DDBJ databases">
        <authorList>
            <consortium name="Plant Systems Biology data submission"/>
        </authorList>
    </citation>
    <scope>NUCLEOTIDE SEQUENCE</scope>
    <source>
        <strain evidence="3">D6</strain>
    </source>
</reference>
<feature type="domain" description="FAS1" evidence="2">
    <location>
        <begin position="148"/>
        <end position="277"/>
    </location>
</feature>
<name>A0A9N8E061_9STRA</name>
<dbReference type="SUPFAM" id="SSF82153">
    <property type="entry name" value="FAS1 domain"/>
    <property type="match status" value="2"/>
</dbReference>
<comment type="caution">
    <text evidence="3">The sequence shown here is derived from an EMBL/GenBank/DDBJ whole genome shotgun (WGS) entry which is preliminary data.</text>
</comment>
<dbReference type="FunFam" id="2.30.180.10:FF:000032">
    <property type="entry name" value="Fasciclin domain-containing protein, putative"/>
    <property type="match status" value="2"/>
</dbReference>
<dbReference type="GO" id="GO:0005615">
    <property type="term" value="C:extracellular space"/>
    <property type="evidence" value="ECO:0007669"/>
    <property type="project" value="TreeGrafter"/>
</dbReference>
<dbReference type="SMART" id="SM00554">
    <property type="entry name" value="FAS1"/>
    <property type="match status" value="2"/>
</dbReference>
<evidence type="ECO:0000313" key="4">
    <source>
        <dbReference type="Proteomes" id="UP001153069"/>
    </source>
</evidence>
<evidence type="ECO:0000259" key="2">
    <source>
        <dbReference type="PROSITE" id="PS50213"/>
    </source>
</evidence>
<dbReference type="PANTHER" id="PTHR10900:SF77">
    <property type="entry name" value="FI19380P1"/>
    <property type="match status" value="1"/>
</dbReference>
<proteinExistence type="predicted"/>
<sequence>MMNKSACLLVAAMAAVGLVSAMDVDAAGTKNLRASVASDASQGRRRLDEDGDFVIVETNGCEPNVARAKDFIAAAGQGELGSTECLADPVNGCPGGCCRIGSAYFICDSTGSESSFLPCVCNSLTAPPPNPVPPPVSAAAEAPTAAFVGDIVDIAIADNDFNTLVDLVATAGLVDTLKSPGPFTVFAPLDAAFPSGVELESFKNSTDLDTLISILTYHVVPGRVPAAAMFDGATLETVEGSVVTISLTNGTKVNDANIVMTDIEADNGIIHVIDAVLIPPPPPELDIVQTAIADGGFTTLVDLIATAGLVETLSGTGPFTVFAPNDVAFPQGEELVKFKEDTDMDTLAQILTFHVAPGIIRSSDLMDGAEVTTLEGSTVTVSLDDDGAMINGANVIVADIGTSNGIIHVIDSVLMP</sequence>
<evidence type="ECO:0000313" key="3">
    <source>
        <dbReference type="EMBL" id="CAB9510344.1"/>
    </source>
</evidence>